<feature type="compositionally biased region" description="Basic and acidic residues" evidence="1">
    <location>
        <begin position="144"/>
        <end position="159"/>
    </location>
</feature>
<feature type="compositionally biased region" description="Basic and acidic residues" evidence="1">
    <location>
        <begin position="86"/>
        <end position="97"/>
    </location>
</feature>
<keyword evidence="3" id="KW-1185">Reference proteome</keyword>
<organism evidence="2 3">
    <name type="scientific">Arachis hypogaea</name>
    <name type="common">Peanut</name>
    <dbReference type="NCBI Taxonomy" id="3818"/>
    <lineage>
        <taxon>Eukaryota</taxon>
        <taxon>Viridiplantae</taxon>
        <taxon>Streptophyta</taxon>
        <taxon>Embryophyta</taxon>
        <taxon>Tracheophyta</taxon>
        <taxon>Spermatophyta</taxon>
        <taxon>Magnoliopsida</taxon>
        <taxon>eudicotyledons</taxon>
        <taxon>Gunneridae</taxon>
        <taxon>Pentapetalae</taxon>
        <taxon>rosids</taxon>
        <taxon>fabids</taxon>
        <taxon>Fabales</taxon>
        <taxon>Fabaceae</taxon>
        <taxon>Papilionoideae</taxon>
        <taxon>50 kb inversion clade</taxon>
        <taxon>dalbergioids sensu lato</taxon>
        <taxon>Dalbergieae</taxon>
        <taxon>Pterocarpus clade</taxon>
        <taxon>Arachis</taxon>
    </lineage>
</organism>
<feature type="compositionally biased region" description="Polar residues" evidence="1">
    <location>
        <begin position="36"/>
        <end position="62"/>
    </location>
</feature>
<name>A0A444Y242_ARAHY</name>
<dbReference type="AlphaFoldDB" id="A0A444Y242"/>
<dbReference type="Proteomes" id="UP000289738">
    <property type="component" value="Chromosome B08"/>
</dbReference>
<feature type="region of interest" description="Disordered" evidence="1">
    <location>
        <begin position="36"/>
        <end position="186"/>
    </location>
</feature>
<sequence length="186" mass="20706">MNIFFEHGISEPHVVECISEDDKVILPKNASLLRLPSTQPAMQASKNVSQPIKSHSQPSKTNPLHFPSKNIAKASPTSAGPNPHPKKIDYVDSHDLYESTEDSLYKPTKVLGDLSDTDSDSDDFNSRGPRKTDFREKHKPASSRRAEKVIDTDDSRYKDIEEDEPSDSDSEDETEIEVNLTVTPGT</sequence>
<gene>
    <name evidence="2" type="ORF">Ahy_B08g091363</name>
</gene>
<evidence type="ECO:0000256" key="1">
    <source>
        <dbReference type="SAM" id="MobiDB-lite"/>
    </source>
</evidence>
<reference evidence="2 3" key="1">
    <citation type="submission" date="2019-01" db="EMBL/GenBank/DDBJ databases">
        <title>Sequencing of cultivated peanut Arachis hypogaea provides insights into genome evolution and oil improvement.</title>
        <authorList>
            <person name="Chen X."/>
        </authorList>
    </citation>
    <scope>NUCLEOTIDE SEQUENCE [LARGE SCALE GENOMIC DNA]</scope>
    <source>
        <strain evidence="3">cv. Fuhuasheng</strain>
        <tissue evidence="2">Leaves</tissue>
    </source>
</reference>
<feature type="compositionally biased region" description="Acidic residues" evidence="1">
    <location>
        <begin position="160"/>
        <end position="176"/>
    </location>
</feature>
<proteinExistence type="predicted"/>
<accession>A0A444Y242</accession>
<evidence type="ECO:0000313" key="3">
    <source>
        <dbReference type="Proteomes" id="UP000289738"/>
    </source>
</evidence>
<protein>
    <submittedName>
        <fullName evidence="2">Uncharacterized protein</fullName>
    </submittedName>
</protein>
<dbReference type="EMBL" id="SDMP01000018">
    <property type="protein sequence ID" value="RYQ95959.1"/>
    <property type="molecule type" value="Genomic_DNA"/>
</dbReference>
<evidence type="ECO:0000313" key="2">
    <source>
        <dbReference type="EMBL" id="RYQ95959.1"/>
    </source>
</evidence>
<comment type="caution">
    <text evidence="2">The sequence shown here is derived from an EMBL/GenBank/DDBJ whole genome shotgun (WGS) entry which is preliminary data.</text>
</comment>